<protein>
    <recommendedName>
        <fullName evidence="3">peptidylprolyl isomerase</fullName>
        <ecNumber evidence="3">5.2.1.8</ecNumber>
    </recommendedName>
</protein>
<keyword evidence="11" id="KW-1185">Reference proteome</keyword>
<dbReference type="PROSITE" id="PS50198">
    <property type="entry name" value="PPIC_PPIASE_2"/>
    <property type="match status" value="1"/>
</dbReference>
<sequence>MTLKKTRSWVLLAAFAAAPAFAQNIAVVNGTPIPKARADALIEQLVHQGQQDTPQLQMAVREELVNREILMQEAARRGIPNHPDVKAQIAVAQQTVVLRALIEDFVKKNAPTDAEVKARYDELIKGAGPGGKEYHLHHILVEDEQQAKDLIAKIKAGASFEDLAKQYSKDPGSGKNGGDLDWSDPKAYVPEFADAATKLQKGQMTDTPVHTQFGWHIIRLDDTRAVAPPPFDQVKAQIAQQMQQEKLQAFEEGLRKNAKIQ</sequence>
<accession>A0A9N8X3U5</accession>
<dbReference type="GO" id="GO:0003755">
    <property type="term" value="F:peptidyl-prolyl cis-trans isomerase activity"/>
    <property type="evidence" value="ECO:0007669"/>
    <property type="project" value="UniProtKB-KW"/>
</dbReference>
<dbReference type="PANTHER" id="PTHR47245:SF1">
    <property type="entry name" value="FOLDASE PROTEIN PRSA"/>
    <property type="match status" value="1"/>
</dbReference>
<dbReference type="Gene3D" id="1.10.8.1040">
    <property type="match status" value="1"/>
</dbReference>
<dbReference type="Pfam" id="PF00639">
    <property type="entry name" value="Rotamase"/>
    <property type="match status" value="1"/>
</dbReference>
<evidence type="ECO:0000256" key="6">
    <source>
        <dbReference type="ARBA" id="ARBA00023235"/>
    </source>
</evidence>
<name>A0A9N8X3U5_9BURK</name>
<evidence type="ECO:0000256" key="1">
    <source>
        <dbReference type="ARBA" id="ARBA00000971"/>
    </source>
</evidence>
<dbReference type="EC" id="5.2.1.8" evidence="3"/>
<gene>
    <name evidence="10" type="ORF">LMG31841_05353</name>
</gene>
<evidence type="ECO:0000256" key="8">
    <source>
        <dbReference type="SAM" id="SignalP"/>
    </source>
</evidence>
<keyword evidence="4 8" id="KW-0732">Signal</keyword>
<dbReference type="AlphaFoldDB" id="A0A9N8X3U5"/>
<dbReference type="Gene3D" id="3.10.50.40">
    <property type="match status" value="1"/>
</dbReference>
<evidence type="ECO:0000256" key="3">
    <source>
        <dbReference type="ARBA" id="ARBA00013194"/>
    </source>
</evidence>
<comment type="catalytic activity">
    <reaction evidence="1">
        <text>[protein]-peptidylproline (omega=180) = [protein]-peptidylproline (omega=0)</text>
        <dbReference type="Rhea" id="RHEA:16237"/>
        <dbReference type="Rhea" id="RHEA-COMP:10747"/>
        <dbReference type="Rhea" id="RHEA-COMP:10748"/>
        <dbReference type="ChEBI" id="CHEBI:83833"/>
        <dbReference type="ChEBI" id="CHEBI:83834"/>
        <dbReference type="EC" id="5.2.1.8"/>
    </reaction>
</comment>
<proteinExistence type="inferred from homology"/>
<dbReference type="Proteomes" id="UP000789704">
    <property type="component" value="Unassembled WGS sequence"/>
</dbReference>
<dbReference type="InterPro" id="IPR046357">
    <property type="entry name" value="PPIase_dom_sf"/>
</dbReference>
<dbReference type="InterPro" id="IPR050245">
    <property type="entry name" value="PrsA_foldase"/>
</dbReference>
<comment type="caution">
    <text evidence="10">The sequence shown here is derived from an EMBL/GenBank/DDBJ whole genome shotgun (WGS) entry which is preliminary data.</text>
</comment>
<organism evidence="10 11">
    <name type="scientific">Paraburkholderia saeva</name>
    <dbReference type="NCBI Taxonomy" id="2777537"/>
    <lineage>
        <taxon>Bacteria</taxon>
        <taxon>Pseudomonadati</taxon>
        <taxon>Pseudomonadota</taxon>
        <taxon>Betaproteobacteria</taxon>
        <taxon>Burkholderiales</taxon>
        <taxon>Burkholderiaceae</taxon>
        <taxon>Paraburkholderia</taxon>
    </lineage>
</organism>
<dbReference type="InterPro" id="IPR000297">
    <property type="entry name" value="PPIase_PpiC"/>
</dbReference>
<evidence type="ECO:0000259" key="9">
    <source>
        <dbReference type="PROSITE" id="PS50198"/>
    </source>
</evidence>
<evidence type="ECO:0000313" key="11">
    <source>
        <dbReference type="Proteomes" id="UP000789704"/>
    </source>
</evidence>
<feature type="signal peptide" evidence="8">
    <location>
        <begin position="1"/>
        <end position="22"/>
    </location>
</feature>
<evidence type="ECO:0000256" key="7">
    <source>
        <dbReference type="PROSITE-ProRule" id="PRU00278"/>
    </source>
</evidence>
<dbReference type="RefSeq" id="WP_228883393.1">
    <property type="nucleotide sequence ID" value="NZ_CAJQYX010000002.1"/>
</dbReference>
<keyword evidence="5 7" id="KW-0697">Rotamase</keyword>
<dbReference type="SUPFAM" id="SSF54534">
    <property type="entry name" value="FKBP-like"/>
    <property type="match status" value="1"/>
</dbReference>
<dbReference type="PANTHER" id="PTHR47245">
    <property type="entry name" value="PEPTIDYLPROLYL ISOMERASE"/>
    <property type="match status" value="1"/>
</dbReference>
<comment type="similarity">
    <text evidence="2">Belongs to the PpiC/parvulin rotamase family.</text>
</comment>
<dbReference type="EMBL" id="CAJQZC010000014">
    <property type="protein sequence ID" value="CAG4924098.1"/>
    <property type="molecule type" value="Genomic_DNA"/>
</dbReference>
<keyword evidence="6 7" id="KW-0413">Isomerase</keyword>
<reference evidence="10" key="1">
    <citation type="submission" date="2021-04" db="EMBL/GenBank/DDBJ databases">
        <authorList>
            <person name="Vanwijnsberghe S."/>
        </authorList>
    </citation>
    <scope>NUCLEOTIDE SEQUENCE</scope>
    <source>
        <strain evidence="10">LMG 31841</strain>
    </source>
</reference>
<feature type="domain" description="PpiC" evidence="9">
    <location>
        <begin position="131"/>
        <end position="222"/>
    </location>
</feature>
<dbReference type="InterPro" id="IPR027304">
    <property type="entry name" value="Trigger_fact/SurA_dom_sf"/>
</dbReference>
<evidence type="ECO:0000313" key="10">
    <source>
        <dbReference type="EMBL" id="CAG4924098.1"/>
    </source>
</evidence>
<dbReference type="SUPFAM" id="SSF109998">
    <property type="entry name" value="Triger factor/SurA peptide-binding domain-like"/>
    <property type="match status" value="1"/>
</dbReference>
<feature type="chain" id="PRO_5040296265" description="peptidylprolyl isomerase" evidence="8">
    <location>
        <begin position="23"/>
        <end position="261"/>
    </location>
</feature>
<evidence type="ECO:0000256" key="4">
    <source>
        <dbReference type="ARBA" id="ARBA00022729"/>
    </source>
</evidence>
<evidence type="ECO:0000256" key="2">
    <source>
        <dbReference type="ARBA" id="ARBA00007656"/>
    </source>
</evidence>
<evidence type="ECO:0000256" key="5">
    <source>
        <dbReference type="ARBA" id="ARBA00023110"/>
    </source>
</evidence>